<dbReference type="GO" id="GO:0032580">
    <property type="term" value="C:Golgi cisterna membrane"/>
    <property type="evidence" value="ECO:0007669"/>
    <property type="project" value="UniProtKB-SubCell"/>
</dbReference>
<keyword evidence="10" id="KW-1015">Disulfide bond</keyword>
<dbReference type="GO" id="GO:0003835">
    <property type="term" value="F:beta-galactoside alpha-2,6-sialyltransferase activity"/>
    <property type="evidence" value="ECO:0007669"/>
    <property type="project" value="UniProtKB-EC"/>
</dbReference>
<evidence type="ECO:0000256" key="5">
    <source>
        <dbReference type="ARBA" id="ARBA00022692"/>
    </source>
</evidence>
<dbReference type="CDD" id="cd19952">
    <property type="entry name" value="GT29"/>
    <property type="match status" value="1"/>
</dbReference>
<evidence type="ECO:0000256" key="13">
    <source>
        <dbReference type="ARBA" id="ARBA00034329"/>
    </source>
</evidence>
<dbReference type="PANTHER" id="PTHR46059:SF1">
    <property type="entry name" value="BETA-GALACTOSIDE ALPHA-2,6-SIALYLTRANSFERASE"/>
    <property type="match status" value="1"/>
</dbReference>
<evidence type="ECO:0000256" key="9">
    <source>
        <dbReference type="ARBA" id="ARBA00023136"/>
    </source>
</evidence>
<accession>A0A061RJZ9</accession>
<reference evidence="14" key="1">
    <citation type="submission" date="2014-05" db="EMBL/GenBank/DDBJ databases">
        <title>The transcriptome of the halophilic microalga Tetraselmis sp. GSL018 isolated from the Great Salt Lake, Utah.</title>
        <authorList>
            <person name="Jinkerson R.E."/>
            <person name="D'Adamo S."/>
            <person name="Posewitz M.C."/>
        </authorList>
    </citation>
    <scope>NUCLEOTIDE SEQUENCE</scope>
    <source>
        <strain evidence="14">GSL018</strain>
    </source>
</reference>
<dbReference type="PANTHER" id="PTHR46059">
    <property type="entry name" value="BETA-GALACTOSIDE ALPHA-2,6-SIALYLTRANSFERASE"/>
    <property type="match status" value="1"/>
</dbReference>
<keyword evidence="7" id="KW-1133">Transmembrane helix</keyword>
<evidence type="ECO:0000256" key="4">
    <source>
        <dbReference type="ARBA" id="ARBA00022679"/>
    </source>
</evidence>
<protein>
    <recommendedName>
        <fullName evidence="13">beta-galactoside alpha-(2,6)-sialyltransferase</fullName>
        <ecNumber evidence="13">2.4.3.1</ecNumber>
    </recommendedName>
</protein>
<keyword evidence="6" id="KW-0735">Signal-anchor</keyword>
<dbReference type="Gene3D" id="3.90.1480.20">
    <property type="entry name" value="Glycosyl transferase family 29"/>
    <property type="match status" value="1"/>
</dbReference>
<evidence type="ECO:0000256" key="6">
    <source>
        <dbReference type="ARBA" id="ARBA00022968"/>
    </source>
</evidence>
<evidence type="ECO:0000313" key="14">
    <source>
        <dbReference type="EMBL" id="JAC70841.1"/>
    </source>
</evidence>
<dbReference type="InterPro" id="IPR038578">
    <property type="entry name" value="GT29-like_sf"/>
</dbReference>
<gene>
    <name evidence="14" type="ORF">TSPGSL018_3248</name>
</gene>
<keyword evidence="9" id="KW-0472">Membrane</keyword>
<dbReference type="InterPro" id="IPR001675">
    <property type="entry name" value="Glyco_trans_29"/>
</dbReference>
<evidence type="ECO:0000256" key="8">
    <source>
        <dbReference type="ARBA" id="ARBA00023034"/>
    </source>
</evidence>
<keyword evidence="5" id="KW-0812">Transmembrane</keyword>
<comment type="similarity">
    <text evidence="2">Belongs to the glycosyltransferase 29 family.</text>
</comment>
<evidence type="ECO:0000256" key="1">
    <source>
        <dbReference type="ARBA" id="ARBA00004447"/>
    </source>
</evidence>
<dbReference type="AlphaFoldDB" id="A0A061RJZ9"/>
<evidence type="ECO:0000256" key="12">
    <source>
        <dbReference type="ARBA" id="ARBA00034249"/>
    </source>
</evidence>
<dbReference type="Pfam" id="PF00777">
    <property type="entry name" value="Glyco_transf_29"/>
    <property type="match status" value="1"/>
</dbReference>
<keyword evidence="11" id="KW-0325">Glycoprotein</keyword>
<sequence>MSNWTAGFEGEMVLNRRKMATRTALTVHLPGKEQESDNGYRELVGSQEGLQQLNSMLPEEDRVLRGVFYRSCAVVGSSGIVLNYENGEEIDRHDLVFRFNSAPTKGYEKHVGSKTTHRITNTQNWGFHEDSRENILVHFRAKSAIRGLYWNQRQRRKLKIFAFDPEFVEYMAFSLDFLATSGLYGIVAAMHRCAKVDLYGFQVSTSHGALYHYYDVCDVPANVGRDDSEYNVVRAFAKAGLVNFREPCIIECHNSIEECAQCKELSGFKEVPMPSDAKCAPGRVARGHLEAPWRRERHRHHGHTS</sequence>
<proteinExistence type="inferred from homology"/>
<evidence type="ECO:0000256" key="10">
    <source>
        <dbReference type="ARBA" id="ARBA00023157"/>
    </source>
</evidence>
<evidence type="ECO:0000256" key="11">
    <source>
        <dbReference type="ARBA" id="ARBA00023180"/>
    </source>
</evidence>
<dbReference type="EMBL" id="GBEZ01015311">
    <property type="protein sequence ID" value="JAC70841.1"/>
    <property type="molecule type" value="Transcribed_RNA"/>
</dbReference>
<evidence type="ECO:0000256" key="7">
    <source>
        <dbReference type="ARBA" id="ARBA00022989"/>
    </source>
</evidence>
<keyword evidence="8" id="KW-0333">Golgi apparatus</keyword>
<comment type="catalytic activity">
    <reaction evidence="12">
        <text>a beta-D-galactoside + CMP-N-acetyl-beta-neuraminate = an N-acetyl-alpha-neuraminyl-(2-&gt;6)-beta-D-galactosyl derivative + CMP + H(+)</text>
        <dbReference type="Rhea" id="RHEA:52104"/>
        <dbReference type="ChEBI" id="CHEBI:15378"/>
        <dbReference type="ChEBI" id="CHEBI:28034"/>
        <dbReference type="ChEBI" id="CHEBI:57812"/>
        <dbReference type="ChEBI" id="CHEBI:60377"/>
        <dbReference type="ChEBI" id="CHEBI:136398"/>
        <dbReference type="EC" id="2.4.3.1"/>
    </reaction>
</comment>
<keyword evidence="3 14" id="KW-0328">Glycosyltransferase</keyword>
<organism evidence="14">
    <name type="scientific">Tetraselmis sp. GSL018</name>
    <dbReference type="NCBI Taxonomy" id="582737"/>
    <lineage>
        <taxon>Eukaryota</taxon>
        <taxon>Viridiplantae</taxon>
        <taxon>Chlorophyta</taxon>
        <taxon>core chlorophytes</taxon>
        <taxon>Chlorodendrophyceae</taxon>
        <taxon>Chlorodendrales</taxon>
        <taxon>Chlorodendraceae</taxon>
        <taxon>Tetraselmis</taxon>
    </lineage>
</organism>
<evidence type="ECO:0000256" key="3">
    <source>
        <dbReference type="ARBA" id="ARBA00022676"/>
    </source>
</evidence>
<comment type="subcellular location">
    <subcellularLocation>
        <location evidence="1">Golgi apparatus</location>
        <location evidence="1">Golgi stack membrane</location>
        <topology evidence="1">Single-pass type II membrane protein</topology>
    </subcellularLocation>
</comment>
<evidence type="ECO:0000256" key="2">
    <source>
        <dbReference type="ARBA" id="ARBA00006003"/>
    </source>
</evidence>
<keyword evidence="4 14" id="KW-0808">Transferase</keyword>
<dbReference type="EC" id="2.4.3.1" evidence="13"/>
<name>A0A061RJZ9_9CHLO</name>